<dbReference type="Gene3D" id="3.20.20.140">
    <property type="entry name" value="Metal-dependent hydrolases"/>
    <property type="match status" value="1"/>
</dbReference>
<dbReference type="RefSeq" id="WP_301209839.1">
    <property type="nucleotide sequence ID" value="NZ_JAROCF010000001.1"/>
</dbReference>
<proteinExistence type="predicted"/>
<dbReference type="InterPro" id="IPR051781">
    <property type="entry name" value="Metallo-dep_Hydrolase"/>
</dbReference>
<name>A0ABT8K6J4_9MICO</name>
<keyword evidence="4" id="KW-1185">Reference proteome</keyword>
<dbReference type="SUPFAM" id="SSF51556">
    <property type="entry name" value="Metallo-dependent hydrolases"/>
    <property type="match status" value="1"/>
</dbReference>
<feature type="region of interest" description="Disordered" evidence="1">
    <location>
        <begin position="1"/>
        <end position="29"/>
    </location>
</feature>
<accession>A0ABT8K6J4</accession>
<dbReference type="InterPro" id="IPR032466">
    <property type="entry name" value="Metal_Hydrolase"/>
</dbReference>
<feature type="domain" description="Amidohydrolase-related" evidence="2">
    <location>
        <begin position="95"/>
        <end position="257"/>
    </location>
</feature>
<gene>
    <name evidence="3" type="ORF">P5G50_01055</name>
</gene>
<dbReference type="Proteomes" id="UP001174208">
    <property type="component" value="Unassembled WGS sequence"/>
</dbReference>
<protein>
    <submittedName>
        <fullName evidence="3">Amidohydrolase family protein</fullName>
    </submittedName>
</protein>
<comment type="caution">
    <text evidence="3">The sequence shown here is derived from an EMBL/GenBank/DDBJ whole genome shotgun (WGS) entry which is preliminary data.</text>
</comment>
<organism evidence="3 4">
    <name type="scientific">Leifsonia williamsii</name>
    <dbReference type="NCBI Taxonomy" id="3035919"/>
    <lineage>
        <taxon>Bacteria</taxon>
        <taxon>Bacillati</taxon>
        <taxon>Actinomycetota</taxon>
        <taxon>Actinomycetes</taxon>
        <taxon>Micrococcales</taxon>
        <taxon>Microbacteriaceae</taxon>
        <taxon>Leifsonia</taxon>
    </lineage>
</organism>
<evidence type="ECO:0000259" key="2">
    <source>
        <dbReference type="Pfam" id="PF01979"/>
    </source>
</evidence>
<dbReference type="EMBL" id="JAROCF010000001">
    <property type="protein sequence ID" value="MDN4613024.1"/>
    <property type="molecule type" value="Genomic_DNA"/>
</dbReference>
<evidence type="ECO:0000313" key="3">
    <source>
        <dbReference type="EMBL" id="MDN4613024.1"/>
    </source>
</evidence>
<evidence type="ECO:0000313" key="4">
    <source>
        <dbReference type="Proteomes" id="UP001174208"/>
    </source>
</evidence>
<dbReference type="InterPro" id="IPR006680">
    <property type="entry name" value="Amidohydro-rel"/>
</dbReference>
<feature type="compositionally biased region" description="Low complexity" evidence="1">
    <location>
        <begin position="20"/>
        <end position="29"/>
    </location>
</feature>
<dbReference type="PANTHER" id="PTHR43135">
    <property type="entry name" value="ALPHA-D-RIBOSE 1-METHYLPHOSPHONATE 5-TRIPHOSPHATE DIPHOSPHATASE"/>
    <property type="match status" value="1"/>
</dbReference>
<reference evidence="3" key="1">
    <citation type="submission" date="2023-06" db="EMBL/GenBank/DDBJ databases">
        <title>MT1 and MT2 Draft Genomes of Novel Species.</title>
        <authorList>
            <person name="Venkateswaran K."/>
        </authorList>
    </citation>
    <scope>NUCLEOTIDE SEQUENCE</scope>
    <source>
        <strain evidence="3">F6_8S_P_1B</strain>
    </source>
</reference>
<evidence type="ECO:0000256" key="1">
    <source>
        <dbReference type="SAM" id="MobiDB-lite"/>
    </source>
</evidence>
<dbReference type="PANTHER" id="PTHR43135:SF3">
    <property type="entry name" value="ALPHA-D-RIBOSE 1-METHYLPHOSPHONATE 5-TRIPHOSPHATE DIPHOSPHATASE"/>
    <property type="match status" value="1"/>
</dbReference>
<sequence length="388" mass="39862">MSDPHVAGKAAVEPATVDQSAVGPASASPAPGTRIAFDAVWTGTGFLPPTVYELVGDRLHRTDLPVTAASAHPGGTLFPRLTDHHTHLGLTDRRAVFSGGITHAVDLGWVPSVAASWLAEDAALRHPAAAIAGALITAPGGYPVNAGWGPPGSSAEVGGPREARQAVREQLMRGASRIKVTLNTEAGETVDDATLAALVEEAHAAGVPVTVHVQGDGQTARAVRAGADQLAHTPFTERVDDELVREAVRRGMTWVTTLDIHGWGDPTPQHGIALDNLRRFTSAGGRALYGTDLGNGPLPDGVDARELGGMVEAGMTTAAILQAIAGSHPRHETVGPRLAWVPTPPPGADSPGEVDAALPASAVPAWLATARGLLATDFTTPTPTEDAA</sequence>
<dbReference type="Pfam" id="PF01979">
    <property type="entry name" value="Amidohydro_1"/>
    <property type="match status" value="1"/>
</dbReference>